<evidence type="ECO:0000313" key="2">
    <source>
        <dbReference type="EMBL" id="MFA9189813.1"/>
    </source>
</evidence>
<dbReference type="RefSeq" id="WP_373404871.1">
    <property type="nucleotide sequence ID" value="NZ_JBCFQL010000001.1"/>
</dbReference>
<name>A0ABV4T756_9FLAO</name>
<organism evidence="2 3">
    <name type="scientific">Flavobacterium zubiriense</name>
    <dbReference type="NCBI Taxonomy" id="3138075"/>
    <lineage>
        <taxon>Bacteria</taxon>
        <taxon>Pseudomonadati</taxon>
        <taxon>Bacteroidota</taxon>
        <taxon>Flavobacteriia</taxon>
        <taxon>Flavobacteriales</taxon>
        <taxon>Flavobacteriaceae</taxon>
        <taxon>Flavobacterium</taxon>
    </lineage>
</organism>
<evidence type="ECO:0000259" key="1">
    <source>
        <dbReference type="Pfam" id="PF25056"/>
    </source>
</evidence>
<dbReference type="InterPro" id="IPR056695">
    <property type="entry name" value="DUF7793"/>
</dbReference>
<dbReference type="Proteomes" id="UP001574169">
    <property type="component" value="Unassembled WGS sequence"/>
</dbReference>
<gene>
    <name evidence="2" type="ORF">AAGV28_00390</name>
</gene>
<protein>
    <recommendedName>
        <fullName evidence="1">DUF7793 domain-containing protein</fullName>
    </recommendedName>
</protein>
<evidence type="ECO:0000313" key="3">
    <source>
        <dbReference type="Proteomes" id="UP001574169"/>
    </source>
</evidence>
<accession>A0ABV4T756</accession>
<comment type="caution">
    <text evidence="2">The sequence shown here is derived from an EMBL/GenBank/DDBJ whole genome shotgun (WGS) entry which is preliminary data.</text>
</comment>
<keyword evidence="3" id="KW-1185">Reference proteome</keyword>
<feature type="domain" description="DUF7793" evidence="1">
    <location>
        <begin position="11"/>
        <end position="123"/>
    </location>
</feature>
<reference evidence="2 3" key="1">
    <citation type="submission" date="2024-04" db="EMBL/GenBank/DDBJ databases">
        <title>New Clade of Flavobacterium.</title>
        <authorList>
            <person name="Matos L."/>
            <person name="Proenca D.N."/>
            <person name="Fransisco R.M."/>
            <person name="Chung A.P."/>
            <person name="Maccario L."/>
            <person name="Sorensen S.J."/>
            <person name="Morais P.V."/>
        </authorList>
    </citation>
    <scope>NUCLEOTIDE SEQUENCE [LARGE SCALE GENOMIC DNA]</scope>
    <source>
        <strain evidence="2 3">FZUC8N2.13</strain>
    </source>
</reference>
<proteinExistence type="predicted"/>
<dbReference type="Gene3D" id="3.40.970.30">
    <property type="entry name" value="yp_829618.1 like domains"/>
    <property type="match status" value="1"/>
</dbReference>
<dbReference type="Pfam" id="PF25056">
    <property type="entry name" value="DUF7793"/>
    <property type="match status" value="1"/>
</dbReference>
<dbReference type="EMBL" id="JBCFQL010000001">
    <property type="protein sequence ID" value="MFA9189813.1"/>
    <property type="molecule type" value="Genomic_DNA"/>
</dbReference>
<sequence length="132" mass="15592">MKELENDFVKFWIEDGILYSQFKKPIIVNLERIKALIDLRTEISVGKKQYWCYDFKGIEYYDKEARDYAESHGQDNLHACAAVFHSHIAKFTLNTFMLLKKPVVPLKGFTQKKDAVNWLNEIKKKNEQSLFV</sequence>